<evidence type="ECO:0000313" key="3">
    <source>
        <dbReference type="Proteomes" id="UP000220922"/>
    </source>
</evidence>
<evidence type="ECO:0000313" key="2">
    <source>
        <dbReference type="EMBL" id="PDW01267.1"/>
    </source>
</evidence>
<feature type="transmembrane region" description="Helical" evidence="1">
    <location>
        <begin position="129"/>
        <end position="147"/>
    </location>
</feature>
<protein>
    <submittedName>
        <fullName evidence="2">Uncharacterized protein</fullName>
    </submittedName>
</protein>
<organism evidence="2 3">
    <name type="scientific">Candidatus Chloroploca asiatica</name>
    <dbReference type="NCBI Taxonomy" id="1506545"/>
    <lineage>
        <taxon>Bacteria</taxon>
        <taxon>Bacillati</taxon>
        <taxon>Chloroflexota</taxon>
        <taxon>Chloroflexia</taxon>
        <taxon>Chloroflexales</taxon>
        <taxon>Chloroflexineae</taxon>
        <taxon>Oscillochloridaceae</taxon>
        <taxon>Candidatus Chloroploca</taxon>
    </lineage>
</organism>
<keyword evidence="1" id="KW-0812">Transmembrane</keyword>
<keyword evidence="1" id="KW-1133">Transmembrane helix</keyword>
<feature type="transmembrane region" description="Helical" evidence="1">
    <location>
        <begin position="12"/>
        <end position="29"/>
    </location>
</feature>
<comment type="caution">
    <text evidence="2">The sequence shown here is derived from an EMBL/GenBank/DDBJ whole genome shotgun (WGS) entry which is preliminary data.</text>
</comment>
<evidence type="ECO:0000256" key="1">
    <source>
        <dbReference type="SAM" id="Phobius"/>
    </source>
</evidence>
<accession>A0A2H3LES0</accession>
<feature type="transmembrane region" description="Helical" evidence="1">
    <location>
        <begin position="50"/>
        <end position="70"/>
    </location>
</feature>
<dbReference type="AlphaFoldDB" id="A0A2H3LES0"/>
<proteinExistence type="predicted"/>
<reference evidence="2 3" key="1">
    <citation type="submission" date="2016-05" db="EMBL/GenBank/DDBJ databases">
        <authorList>
            <person name="Lavstsen T."/>
            <person name="Jespersen J.S."/>
        </authorList>
    </citation>
    <scope>NUCLEOTIDE SEQUENCE [LARGE SCALE GENOMIC DNA]</scope>
    <source>
        <strain evidence="2 3">B7-9</strain>
    </source>
</reference>
<sequence length="167" mass="19268">MFKRLSDRQILYAMALVSGISLVCYTAVLRLCRLEAQEHQAERAAQRTRLANIAHVLDWVMNAMVAIVGIGRLFREENFGGQHQPRWLKIYFMITGPLPTIGMVGAMITGHRWGPQLGSDPRRRYIHRAFAWVGYISWWLSYIPIFAQPLLNRISEERVESSRPLSE</sequence>
<gene>
    <name evidence="2" type="ORF">A9Q02_07485</name>
</gene>
<name>A0A2H3LES0_9CHLR</name>
<dbReference type="OrthoDB" id="157171at2"/>
<dbReference type="EMBL" id="LYXE01000009">
    <property type="protein sequence ID" value="PDW01267.1"/>
    <property type="molecule type" value="Genomic_DNA"/>
</dbReference>
<dbReference type="RefSeq" id="WP_097650411.1">
    <property type="nucleotide sequence ID" value="NZ_LYXE01000009.1"/>
</dbReference>
<keyword evidence="1" id="KW-0472">Membrane</keyword>
<dbReference type="Proteomes" id="UP000220922">
    <property type="component" value="Unassembled WGS sequence"/>
</dbReference>
<feature type="transmembrane region" description="Helical" evidence="1">
    <location>
        <begin position="90"/>
        <end position="108"/>
    </location>
</feature>
<keyword evidence="3" id="KW-1185">Reference proteome</keyword>